<dbReference type="PANTHER" id="PTHR36985:SF1">
    <property type="entry name" value="TRANSLOCATION AND ASSEMBLY MODULE SUBUNIT TAMB"/>
    <property type="match status" value="1"/>
</dbReference>
<dbReference type="GO" id="GO:0009306">
    <property type="term" value="P:protein secretion"/>
    <property type="evidence" value="ECO:0007669"/>
    <property type="project" value="InterPro"/>
</dbReference>
<dbReference type="GO" id="GO:0005886">
    <property type="term" value="C:plasma membrane"/>
    <property type="evidence" value="ECO:0007669"/>
    <property type="project" value="InterPro"/>
</dbReference>
<keyword evidence="3 5" id="KW-1133">Transmembrane helix</keyword>
<feature type="domain" description="Translocation and assembly module TamB C-terminal" evidence="6">
    <location>
        <begin position="735"/>
        <end position="1069"/>
    </location>
</feature>
<reference evidence="7 8" key="1">
    <citation type="submission" date="2017-08" db="EMBL/GenBank/DDBJ databases">
        <title>Infants hospitalized years apart are colonized by the same room-sourced microbial strains.</title>
        <authorList>
            <person name="Brooks B."/>
            <person name="Olm M.R."/>
            <person name="Firek B.A."/>
            <person name="Baker R."/>
            <person name="Thomas B.C."/>
            <person name="Morowitz M.J."/>
            <person name="Banfield J.F."/>
        </authorList>
    </citation>
    <scope>NUCLEOTIDE SEQUENCE [LARGE SCALE GENOMIC DNA]</scope>
    <source>
        <strain evidence="7">S2_018_000_R2_104</strain>
    </source>
</reference>
<evidence type="ECO:0000313" key="7">
    <source>
        <dbReference type="EMBL" id="PZO88967.1"/>
    </source>
</evidence>
<dbReference type="InterPro" id="IPR007452">
    <property type="entry name" value="TamB_C"/>
</dbReference>
<dbReference type="EMBL" id="QFNK01000003">
    <property type="protein sequence ID" value="PZO88967.1"/>
    <property type="molecule type" value="Genomic_DNA"/>
</dbReference>
<comment type="caution">
    <text evidence="7">The sequence shown here is derived from an EMBL/GenBank/DDBJ whole genome shotgun (WGS) entry which is preliminary data.</text>
</comment>
<protein>
    <recommendedName>
        <fullName evidence="6">Translocation and assembly module TamB C-terminal domain-containing protein</fullName>
    </recommendedName>
</protein>
<dbReference type="PANTHER" id="PTHR36985">
    <property type="entry name" value="TRANSLOCATION AND ASSEMBLY MODULE SUBUNIT TAMB"/>
    <property type="match status" value="1"/>
</dbReference>
<keyword evidence="4 5" id="KW-0472">Membrane</keyword>
<dbReference type="GO" id="GO:0097347">
    <property type="term" value="C:TAM protein secretion complex"/>
    <property type="evidence" value="ECO:0007669"/>
    <property type="project" value="TreeGrafter"/>
</dbReference>
<sequence>MHTVLKKTGRAAARFLLSALALGLILLAIIQILLVAGFAWLNTGKGREIVEAQLNKATGADNFTIGSLFYDPVRGVNLYDFSWRDNDGELFSANRISVGIAFEKIFIRQLDLVVTGQGLSLRRLPESAPEDENETAGGMKPFALPDIFFNRVTISGFAIDDIMIGEKIAGQTIYLSPRLRGDVSIDKAVTFDLALRPHITFENPPPAPMPEEIAVSGNFSSDELEFILQNFSIRSADYSLSAKGEGSFLPDGRINFLIEGEYPDLTPLTQGNFKSFRFTAGANGLNTAPAFTLDGKLESGLLADKGLQDITLHAVPDLSKDVPEAITEIRTAYKDDPITLSAILSYASPLISLKNISGEAPALSLAGDISFDTGTGMGDGSLQIIAEDFSHYKDLIGQELAGKLKADIALKPLEAQQSVSANIDISSLKYGSISAQKITADAFVENIEHPWPKDADLNVSKLTLSPDITIATAAAAIKANDDLSYKLSLSGKGNMPQGFSFKGSSTLSEFEGAFPSARDIAFDVLAGRSNVKFSGSITPDTVDLKAGTKGLRITALPVSLPEGLSALTATGEITMAGSTSAPKTDIDLSFSGLQTGKYQGLSIRTQGHHESDVFSLSVSGKGTGIRTLDAAAKVPLSFSLQPFNFAFDKDAVLQGGVKADIDIAPIAGLFLSPVQEFSGRMDANADLSGTVSNPFIKGTSSIRGGAFRDGINGIEIADIEVRSAFDNDAISISSLSATDGESGTIKGSGMIAFTGNRSNFNAEINNFHAPKEGIADAHFDADLSLNDAQSGYSLGGNINITDMNVTIPERFQSGIPELNIVERNNDNAQNPTRSVFLDVGISAKNQIFVRGWGLDAEFGGDLKVTGTAQAPLVNGAFKSIRGRYEEFGKRFELDKAELRFQGEIPPSPYLDIEASTDAEDVTAKILFSGPMKAPSLKFSSVPELPEDEVLSRILFGKTTSNISPFQAVQLAQTLRRFSGEGGGGIDPLGMLRSVTGLDDIRVDTNDEGETSVGAGKYLTDNVYLEFEKGKAENSGAANLQIELTPSINVETKLGQDAQGGGGIFWKHDY</sequence>
<evidence type="ECO:0000256" key="2">
    <source>
        <dbReference type="ARBA" id="ARBA00022692"/>
    </source>
</evidence>
<dbReference type="Proteomes" id="UP000249557">
    <property type="component" value="Unassembled WGS sequence"/>
</dbReference>
<accession>A0A2W5A6U0</accession>
<dbReference type="AlphaFoldDB" id="A0A2W5A6U0"/>
<comment type="subcellular location">
    <subcellularLocation>
        <location evidence="1">Membrane</location>
        <topology evidence="1">Single-pass membrane protein</topology>
    </subcellularLocation>
</comment>
<organism evidence="7 8">
    <name type="scientific">Micavibrio aeruginosavorus</name>
    <dbReference type="NCBI Taxonomy" id="349221"/>
    <lineage>
        <taxon>Bacteria</taxon>
        <taxon>Pseudomonadati</taxon>
        <taxon>Bdellovibrionota</taxon>
        <taxon>Bdellovibrionia</taxon>
        <taxon>Bdellovibrionales</taxon>
        <taxon>Pseudobdellovibrionaceae</taxon>
        <taxon>Micavibrio</taxon>
    </lineage>
</organism>
<evidence type="ECO:0000259" key="6">
    <source>
        <dbReference type="Pfam" id="PF04357"/>
    </source>
</evidence>
<name>A0A2W5A6U0_9BACT</name>
<gene>
    <name evidence="7" type="ORF">DI626_00465</name>
</gene>
<evidence type="ECO:0000256" key="5">
    <source>
        <dbReference type="SAM" id="Phobius"/>
    </source>
</evidence>
<evidence type="ECO:0000256" key="3">
    <source>
        <dbReference type="ARBA" id="ARBA00022989"/>
    </source>
</evidence>
<dbReference type="Pfam" id="PF04357">
    <property type="entry name" value="TamB"/>
    <property type="match status" value="1"/>
</dbReference>
<proteinExistence type="predicted"/>
<evidence type="ECO:0000256" key="1">
    <source>
        <dbReference type="ARBA" id="ARBA00004167"/>
    </source>
</evidence>
<evidence type="ECO:0000313" key="8">
    <source>
        <dbReference type="Proteomes" id="UP000249557"/>
    </source>
</evidence>
<feature type="transmembrane region" description="Helical" evidence="5">
    <location>
        <begin position="12"/>
        <end position="41"/>
    </location>
</feature>
<evidence type="ECO:0000256" key="4">
    <source>
        <dbReference type="ARBA" id="ARBA00023136"/>
    </source>
</evidence>
<keyword evidence="2 5" id="KW-0812">Transmembrane</keyword>